<accession>A0A8K0HT94</accession>
<evidence type="ECO:0000256" key="1">
    <source>
        <dbReference type="SAM" id="MobiDB-lite"/>
    </source>
</evidence>
<comment type="caution">
    <text evidence="2">The sequence shown here is derived from an EMBL/GenBank/DDBJ whole genome shotgun (WGS) entry which is preliminary data.</text>
</comment>
<dbReference type="Proteomes" id="UP000796880">
    <property type="component" value="Unassembled WGS sequence"/>
</dbReference>
<gene>
    <name evidence="2" type="ORF">FNV43_RR01976</name>
</gene>
<protein>
    <submittedName>
        <fullName evidence="2">Uncharacterized protein</fullName>
    </submittedName>
</protein>
<dbReference type="EMBL" id="VOIH02000001">
    <property type="protein sequence ID" value="KAF3457319.1"/>
    <property type="molecule type" value="Genomic_DNA"/>
</dbReference>
<sequence>MPLPLALVLEKPGRSAVSTKSSSSIPTNEFKRIAQVVEFEEFVVVLKSSPNPQNCITHQWVSLRKKSGHQEERQEGIQGSGAAVAQNDASRNLVSVSTTMPPPLPRHPRFSTSSHSSALDGYEFLFIFLSLAPSQ</sequence>
<evidence type="ECO:0000313" key="3">
    <source>
        <dbReference type="Proteomes" id="UP000796880"/>
    </source>
</evidence>
<dbReference type="AlphaFoldDB" id="A0A8K0HT94"/>
<evidence type="ECO:0000313" key="2">
    <source>
        <dbReference type="EMBL" id="KAF3457319.1"/>
    </source>
</evidence>
<name>A0A8K0HT94_9ROSA</name>
<reference evidence="2" key="1">
    <citation type="submission" date="2020-03" db="EMBL/GenBank/DDBJ databases">
        <title>A high-quality chromosome-level genome assembly of a woody plant with both climbing and erect habits, Rhamnella rubrinervis.</title>
        <authorList>
            <person name="Lu Z."/>
            <person name="Yang Y."/>
            <person name="Zhu X."/>
            <person name="Sun Y."/>
        </authorList>
    </citation>
    <scope>NUCLEOTIDE SEQUENCE</scope>
    <source>
        <strain evidence="2">BYM</strain>
        <tissue evidence="2">Leaf</tissue>
    </source>
</reference>
<keyword evidence="3" id="KW-1185">Reference proteome</keyword>
<feature type="region of interest" description="Disordered" evidence="1">
    <location>
        <begin position="66"/>
        <end position="112"/>
    </location>
</feature>
<organism evidence="2 3">
    <name type="scientific">Rhamnella rubrinervis</name>
    <dbReference type="NCBI Taxonomy" id="2594499"/>
    <lineage>
        <taxon>Eukaryota</taxon>
        <taxon>Viridiplantae</taxon>
        <taxon>Streptophyta</taxon>
        <taxon>Embryophyta</taxon>
        <taxon>Tracheophyta</taxon>
        <taxon>Spermatophyta</taxon>
        <taxon>Magnoliopsida</taxon>
        <taxon>eudicotyledons</taxon>
        <taxon>Gunneridae</taxon>
        <taxon>Pentapetalae</taxon>
        <taxon>rosids</taxon>
        <taxon>fabids</taxon>
        <taxon>Rosales</taxon>
        <taxon>Rhamnaceae</taxon>
        <taxon>rhamnoid group</taxon>
        <taxon>Rhamneae</taxon>
        <taxon>Rhamnella</taxon>
    </lineage>
</organism>
<feature type="compositionally biased region" description="Polar residues" evidence="1">
    <location>
        <begin position="87"/>
        <end position="99"/>
    </location>
</feature>
<proteinExistence type="predicted"/>